<dbReference type="STRING" id="703135.A0A2A9NQY7"/>
<feature type="compositionally biased region" description="Polar residues" evidence="1">
    <location>
        <begin position="258"/>
        <end position="270"/>
    </location>
</feature>
<accession>A0A2A9NQY7</accession>
<keyword evidence="4" id="KW-1185">Reference proteome</keyword>
<evidence type="ECO:0000313" key="4">
    <source>
        <dbReference type="Proteomes" id="UP000242287"/>
    </source>
</evidence>
<keyword evidence="2" id="KW-0472">Membrane</keyword>
<sequence>MATIVDDSDAQIVYSPGGWNATTNPNEHNETVHWSTQAGATATFKFSGLRIAVYGTAHPFSKPAISEYSIDGGPPYLQRFQADEKMYKHLFFHSPPLGQENHTLVVKNAANVFFSIDYFDISPHETPTTTVTKTIFASATGTVEPHHLVNMGLIIGSIIGWMVLLILLLAVAIILRKRHQEKYEVDPLPLLDETWRPDMLALEQALYENERSTLFLASGAGSSPQLSARTSKVGAMVSSSTRESSPNPDMQQLRHMNPSRSGMPSHSQPTSFPPLYSTRTIPDEEALPAYQ</sequence>
<evidence type="ECO:0000313" key="3">
    <source>
        <dbReference type="EMBL" id="PFH50102.1"/>
    </source>
</evidence>
<dbReference type="Proteomes" id="UP000242287">
    <property type="component" value="Unassembled WGS sequence"/>
</dbReference>
<gene>
    <name evidence="3" type="ORF">AMATHDRAFT_85999</name>
</gene>
<keyword evidence="2" id="KW-0812">Transmembrane</keyword>
<feature type="transmembrane region" description="Helical" evidence="2">
    <location>
        <begin position="151"/>
        <end position="175"/>
    </location>
</feature>
<evidence type="ECO:0000256" key="1">
    <source>
        <dbReference type="SAM" id="MobiDB-lite"/>
    </source>
</evidence>
<feature type="compositionally biased region" description="Polar residues" evidence="1">
    <location>
        <begin position="237"/>
        <end position="250"/>
    </location>
</feature>
<proteinExistence type="predicted"/>
<feature type="compositionally biased region" description="Polar residues" evidence="1">
    <location>
        <begin position="220"/>
        <end position="230"/>
    </location>
</feature>
<dbReference type="AlphaFoldDB" id="A0A2A9NQY7"/>
<reference evidence="3 4" key="1">
    <citation type="submission" date="2014-02" db="EMBL/GenBank/DDBJ databases">
        <title>Transposable element dynamics among asymbiotic and ectomycorrhizal Amanita fungi.</title>
        <authorList>
            <consortium name="DOE Joint Genome Institute"/>
            <person name="Hess J."/>
            <person name="Skrede I."/>
            <person name="Wolfe B."/>
            <person name="LaButti K."/>
            <person name="Ohm R.A."/>
            <person name="Grigoriev I.V."/>
            <person name="Pringle A."/>
        </authorList>
    </citation>
    <scope>NUCLEOTIDE SEQUENCE [LARGE SCALE GENOMIC DNA]</scope>
    <source>
        <strain evidence="3 4">SKay4041</strain>
    </source>
</reference>
<dbReference type="EMBL" id="KZ302011">
    <property type="protein sequence ID" value="PFH50102.1"/>
    <property type="molecule type" value="Genomic_DNA"/>
</dbReference>
<dbReference type="OrthoDB" id="3265734at2759"/>
<dbReference type="Gene3D" id="2.60.120.260">
    <property type="entry name" value="Galactose-binding domain-like"/>
    <property type="match status" value="1"/>
</dbReference>
<name>A0A2A9NQY7_9AGAR</name>
<protein>
    <submittedName>
        <fullName evidence="3">Uncharacterized protein</fullName>
    </submittedName>
</protein>
<organism evidence="3 4">
    <name type="scientific">Amanita thiersii Skay4041</name>
    <dbReference type="NCBI Taxonomy" id="703135"/>
    <lineage>
        <taxon>Eukaryota</taxon>
        <taxon>Fungi</taxon>
        <taxon>Dikarya</taxon>
        <taxon>Basidiomycota</taxon>
        <taxon>Agaricomycotina</taxon>
        <taxon>Agaricomycetes</taxon>
        <taxon>Agaricomycetidae</taxon>
        <taxon>Agaricales</taxon>
        <taxon>Pluteineae</taxon>
        <taxon>Amanitaceae</taxon>
        <taxon>Amanita</taxon>
    </lineage>
</organism>
<evidence type="ECO:0000256" key="2">
    <source>
        <dbReference type="SAM" id="Phobius"/>
    </source>
</evidence>
<keyword evidence="2" id="KW-1133">Transmembrane helix</keyword>
<feature type="region of interest" description="Disordered" evidence="1">
    <location>
        <begin position="219"/>
        <end position="291"/>
    </location>
</feature>